<feature type="region of interest" description="Disordered" evidence="1">
    <location>
        <begin position="70"/>
        <end position="104"/>
    </location>
</feature>
<organism evidence="3 4">
    <name type="scientific">Striga asiatica</name>
    <name type="common">Asiatic witchweed</name>
    <name type="synonym">Buchnera asiatica</name>
    <dbReference type="NCBI Taxonomy" id="4170"/>
    <lineage>
        <taxon>Eukaryota</taxon>
        <taxon>Viridiplantae</taxon>
        <taxon>Streptophyta</taxon>
        <taxon>Embryophyta</taxon>
        <taxon>Tracheophyta</taxon>
        <taxon>Spermatophyta</taxon>
        <taxon>Magnoliopsida</taxon>
        <taxon>eudicotyledons</taxon>
        <taxon>Gunneridae</taxon>
        <taxon>Pentapetalae</taxon>
        <taxon>asterids</taxon>
        <taxon>lamiids</taxon>
        <taxon>Lamiales</taxon>
        <taxon>Orobanchaceae</taxon>
        <taxon>Buchnereae</taxon>
        <taxon>Striga</taxon>
    </lineage>
</organism>
<dbReference type="EMBL" id="BKCP01005627">
    <property type="protein sequence ID" value="GER39313.1"/>
    <property type="molecule type" value="Genomic_DNA"/>
</dbReference>
<dbReference type="Proteomes" id="UP000325081">
    <property type="component" value="Unassembled WGS sequence"/>
</dbReference>
<proteinExistence type="predicted"/>
<feature type="domain" description="Zinc knuckle" evidence="2">
    <location>
        <begin position="38"/>
        <end position="53"/>
    </location>
</feature>
<dbReference type="AlphaFoldDB" id="A0A5A7Q2E6"/>
<comment type="caution">
    <text evidence="3">The sequence shown here is derived from an EMBL/GenBank/DDBJ whole genome shotgun (WGS) entry which is preliminary data.</text>
</comment>
<evidence type="ECO:0000259" key="2">
    <source>
        <dbReference type="Pfam" id="PF15288"/>
    </source>
</evidence>
<dbReference type="GO" id="GO:0003676">
    <property type="term" value="F:nucleic acid binding"/>
    <property type="evidence" value="ECO:0007669"/>
    <property type="project" value="InterPro"/>
</dbReference>
<feature type="compositionally biased region" description="Basic and acidic residues" evidence="1">
    <location>
        <begin position="73"/>
        <end position="86"/>
    </location>
</feature>
<dbReference type="GO" id="GO:0008270">
    <property type="term" value="F:zinc ion binding"/>
    <property type="evidence" value="ECO:0007669"/>
    <property type="project" value="InterPro"/>
</dbReference>
<protein>
    <submittedName>
        <fullName evidence="3">Gag-pol polyprotein</fullName>
    </submittedName>
</protein>
<dbReference type="InterPro" id="IPR041670">
    <property type="entry name" value="Znf-CCHC_6"/>
</dbReference>
<evidence type="ECO:0000256" key="1">
    <source>
        <dbReference type="SAM" id="MobiDB-lite"/>
    </source>
</evidence>
<sequence length="142" mass="16037">MTLMRTGKSRRLQSDERPCKKKKQDTRSQRLRRQQNTVKCKNCGGLGHNSKTCHRRASNEEAVMGSHIVQAPQDDRGGSNMSRDDGGGSSSVHITKKQKNHPTLLPPRGGCQFFDWEDPPICRRSRAIIPGLLRRVLHCCFS</sequence>
<dbReference type="Pfam" id="PF15288">
    <property type="entry name" value="zf-CCHC_6"/>
    <property type="match status" value="1"/>
</dbReference>
<dbReference type="SUPFAM" id="SSF57756">
    <property type="entry name" value="Retrovirus zinc finger-like domains"/>
    <property type="match status" value="1"/>
</dbReference>
<keyword evidence="4" id="KW-1185">Reference proteome</keyword>
<name>A0A5A7Q2E6_STRAF</name>
<evidence type="ECO:0000313" key="3">
    <source>
        <dbReference type="EMBL" id="GER39313.1"/>
    </source>
</evidence>
<dbReference type="InterPro" id="IPR036875">
    <property type="entry name" value="Znf_CCHC_sf"/>
</dbReference>
<gene>
    <name evidence="3" type="ORF">STAS_15920</name>
</gene>
<reference evidence="4" key="1">
    <citation type="journal article" date="2019" name="Curr. Biol.">
        <title>Genome Sequence of Striga asiatica Provides Insight into the Evolution of Plant Parasitism.</title>
        <authorList>
            <person name="Yoshida S."/>
            <person name="Kim S."/>
            <person name="Wafula E.K."/>
            <person name="Tanskanen J."/>
            <person name="Kim Y.M."/>
            <person name="Honaas L."/>
            <person name="Yang Z."/>
            <person name="Spallek T."/>
            <person name="Conn C.E."/>
            <person name="Ichihashi Y."/>
            <person name="Cheong K."/>
            <person name="Cui S."/>
            <person name="Der J.P."/>
            <person name="Gundlach H."/>
            <person name="Jiao Y."/>
            <person name="Hori C."/>
            <person name="Ishida J.K."/>
            <person name="Kasahara H."/>
            <person name="Kiba T."/>
            <person name="Kim M.S."/>
            <person name="Koo N."/>
            <person name="Laohavisit A."/>
            <person name="Lee Y.H."/>
            <person name="Lumba S."/>
            <person name="McCourt P."/>
            <person name="Mortimer J.C."/>
            <person name="Mutuku J.M."/>
            <person name="Nomura T."/>
            <person name="Sasaki-Sekimoto Y."/>
            <person name="Seto Y."/>
            <person name="Wang Y."/>
            <person name="Wakatake T."/>
            <person name="Sakakibara H."/>
            <person name="Demura T."/>
            <person name="Yamaguchi S."/>
            <person name="Yoneyama K."/>
            <person name="Manabe R.I."/>
            <person name="Nelson D.C."/>
            <person name="Schulman A.H."/>
            <person name="Timko M.P."/>
            <person name="dePamphilis C.W."/>
            <person name="Choi D."/>
            <person name="Shirasu K."/>
        </authorList>
    </citation>
    <scope>NUCLEOTIDE SEQUENCE [LARGE SCALE GENOMIC DNA]</scope>
    <source>
        <strain evidence="4">cv. UVA1</strain>
    </source>
</reference>
<feature type="compositionally biased region" description="Basic residues" evidence="1">
    <location>
        <begin position="19"/>
        <end position="33"/>
    </location>
</feature>
<evidence type="ECO:0000313" key="4">
    <source>
        <dbReference type="Proteomes" id="UP000325081"/>
    </source>
</evidence>
<feature type="region of interest" description="Disordered" evidence="1">
    <location>
        <begin position="1"/>
        <end position="35"/>
    </location>
</feature>
<accession>A0A5A7Q2E6</accession>